<dbReference type="CDD" id="cd00984">
    <property type="entry name" value="DnaB_C"/>
    <property type="match status" value="1"/>
</dbReference>
<dbReference type="NCBIfam" id="NF004384">
    <property type="entry name" value="PRK05748.1"/>
    <property type="match status" value="1"/>
</dbReference>
<evidence type="ECO:0000256" key="5">
    <source>
        <dbReference type="ARBA" id="ARBA00022801"/>
    </source>
</evidence>
<keyword evidence="3 12" id="KW-0235">DNA replication</keyword>
<dbReference type="InterPro" id="IPR016136">
    <property type="entry name" value="DNA_helicase_N/primase_C"/>
</dbReference>
<keyword evidence="5 12" id="KW-0378">Hydrolase</keyword>
<keyword evidence="6 12" id="KW-0347">Helicase</keyword>
<evidence type="ECO:0000256" key="8">
    <source>
        <dbReference type="ARBA" id="ARBA00023125"/>
    </source>
</evidence>
<comment type="catalytic activity">
    <reaction evidence="10 12">
        <text>ATP + H2O = ADP + phosphate + H(+)</text>
        <dbReference type="Rhea" id="RHEA:13065"/>
        <dbReference type="ChEBI" id="CHEBI:15377"/>
        <dbReference type="ChEBI" id="CHEBI:15378"/>
        <dbReference type="ChEBI" id="CHEBI:30616"/>
        <dbReference type="ChEBI" id="CHEBI:43474"/>
        <dbReference type="ChEBI" id="CHEBI:456216"/>
        <dbReference type="EC" id="5.6.2.3"/>
    </reaction>
</comment>
<keyword evidence="4 12" id="KW-0547">Nucleotide-binding</keyword>
<dbReference type="EC" id="5.6.2.3" evidence="11 12"/>
<keyword evidence="7 12" id="KW-0067">ATP-binding</keyword>
<dbReference type="InterPro" id="IPR007692">
    <property type="entry name" value="DNA_helicase_DnaB"/>
</dbReference>
<evidence type="ECO:0000256" key="2">
    <source>
        <dbReference type="ARBA" id="ARBA00022515"/>
    </source>
</evidence>
<evidence type="ECO:0000256" key="1">
    <source>
        <dbReference type="ARBA" id="ARBA00008428"/>
    </source>
</evidence>
<evidence type="ECO:0000256" key="4">
    <source>
        <dbReference type="ARBA" id="ARBA00022741"/>
    </source>
</evidence>
<evidence type="ECO:0000259" key="13">
    <source>
        <dbReference type="PROSITE" id="PS51199"/>
    </source>
</evidence>
<dbReference type="PANTHER" id="PTHR30153:SF2">
    <property type="entry name" value="REPLICATIVE DNA HELICASE"/>
    <property type="match status" value="1"/>
</dbReference>
<evidence type="ECO:0000256" key="6">
    <source>
        <dbReference type="ARBA" id="ARBA00022806"/>
    </source>
</evidence>
<evidence type="ECO:0000313" key="15">
    <source>
        <dbReference type="Proteomes" id="UP000633263"/>
    </source>
</evidence>
<evidence type="ECO:0000256" key="3">
    <source>
        <dbReference type="ARBA" id="ARBA00022705"/>
    </source>
</evidence>
<organism evidence="14 15">
    <name type="scientific">Halopseudomonas pertucinogena</name>
    <dbReference type="NCBI Taxonomy" id="86175"/>
    <lineage>
        <taxon>Bacteria</taxon>
        <taxon>Pseudomonadati</taxon>
        <taxon>Pseudomonadota</taxon>
        <taxon>Gammaproteobacteria</taxon>
        <taxon>Pseudomonadales</taxon>
        <taxon>Pseudomonadaceae</taxon>
        <taxon>Halopseudomonas</taxon>
    </lineage>
</organism>
<keyword evidence="8 12" id="KW-0238">DNA-binding</keyword>
<dbReference type="NCBIfam" id="TIGR00665">
    <property type="entry name" value="DnaB"/>
    <property type="match status" value="1"/>
</dbReference>
<evidence type="ECO:0000256" key="9">
    <source>
        <dbReference type="ARBA" id="ARBA00023235"/>
    </source>
</evidence>
<dbReference type="PROSITE" id="PS51199">
    <property type="entry name" value="SF4_HELICASE"/>
    <property type="match status" value="1"/>
</dbReference>
<evidence type="ECO:0000256" key="7">
    <source>
        <dbReference type="ARBA" id="ARBA00022840"/>
    </source>
</evidence>
<dbReference type="PANTHER" id="PTHR30153">
    <property type="entry name" value="REPLICATIVE DNA HELICASE DNAB"/>
    <property type="match status" value="1"/>
</dbReference>
<dbReference type="InterPro" id="IPR007693">
    <property type="entry name" value="DNA_helicase_DnaB-like_N"/>
</dbReference>
<dbReference type="SUPFAM" id="SSF48024">
    <property type="entry name" value="N-terminal domain of DnaB helicase"/>
    <property type="match status" value="1"/>
</dbReference>
<dbReference type="InterPro" id="IPR007694">
    <property type="entry name" value="DNA_helicase_DnaB-like_C"/>
</dbReference>
<feature type="domain" description="SF4 helicase" evidence="13">
    <location>
        <begin position="193"/>
        <end position="460"/>
    </location>
</feature>
<dbReference type="SUPFAM" id="SSF52540">
    <property type="entry name" value="P-loop containing nucleoside triphosphate hydrolases"/>
    <property type="match status" value="1"/>
</dbReference>
<dbReference type="SMART" id="SM00382">
    <property type="entry name" value="AAA"/>
    <property type="match status" value="1"/>
</dbReference>
<proteinExistence type="inferred from homology"/>
<dbReference type="InterPro" id="IPR003593">
    <property type="entry name" value="AAA+_ATPase"/>
</dbReference>
<dbReference type="Pfam" id="PF03796">
    <property type="entry name" value="DnaB_C"/>
    <property type="match status" value="1"/>
</dbReference>
<dbReference type="EMBL" id="BMNN01000002">
    <property type="protein sequence ID" value="GGI99632.1"/>
    <property type="molecule type" value="Genomic_DNA"/>
</dbReference>
<dbReference type="Gene3D" id="1.10.860.10">
    <property type="entry name" value="DNAb Helicase, Chain A"/>
    <property type="match status" value="1"/>
</dbReference>
<comment type="function">
    <text evidence="12">The main replicative DNA helicase, it participates in initiation and elongation during chromosome replication. Travels ahead of the DNA replisome, separating dsDNA into templates for DNA synthesis. A processive ATP-dependent 5'-3' DNA helicase it has DNA-dependent ATPase activity.</text>
</comment>
<dbReference type="RefSeq" id="WP_188636034.1">
    <property type="nucleotide sequence ID" value="NZ_BMNN01000002.1"/>
</dbReference>
<name>A0ABQ2CQP2_9GAMM</name>
<accession>A0ABQ2CQP2</accession>
<dbReference type="GO" id="GO:0004386">
    <property type="term" value="F:helicase activity"/>
    <property type="evidence" value="ECO:0007669"/>
    <property type="project" value="UniProtKB-KW"/>
</dbReference>
<keyword evidence="9" id="KW-0413">Isomerase</keyword>
<reference evidence="15" key="1">
    <citation type="journal article" date="2019" name="Int. J. Syst. Evol. Microbiol.">
        <title>The Global Catalogue of Microorganisms (GCM) 10K type strain sequencing project: providing services to taxonomists for standard genome sequencing and annotation.</title>
        <authorList>
            <consortium name="The Broad Institute Genomics Platform"/>
            <consortium name="The Broad Institute Genome Sequencing Center for Infectious Disease"/>
            <person name="Wu L."/>
            <person name="Ma J."/>
        </authorList>
    </citation>
    <scope>NUCLEOTIDE SEQUENCE [LARGE SCALE GENOMIC DNA]</scope>
    <source>
        <strain evidence="15">JCM 11590</strain>
    </source>
</reference>
<evidence type="ECO:0000256" key="10">
    <source>
        <dbReference type="ARBA" id="ARBA00048954"/>
    </source>
</evidence>
<comment type="similarity">
    <text evidence="1 12">Belongs to the helicase family. DnaB subfamily.</text>
</comment>
<keyword evidence="15" id="KW-1185">Reference proteome</keyword>
<sequence>MSDQIYAQRPELDLQTAALKIPPHSIEAEQAVLGGVMLDNTAWERVAELVSDSDFYRHDHRLIFRGLVSLASRDQPIDVVTVAEELDREGLIDQVGGLAYLGQLAKNTPSAANIGAYAQIIRERATMRQLISVSTEITDTAFNPQGMQPSEVLDEAERKIFAIAESRPKTGGPESVNSLLTKAIDRIDTLFNSEGSITGLSTGFTDLDNMTSGLQPADLIIVAGRPSMGKTTFAMNLVENAVMNNDKAVLVFSLEMPGESLIMRMLSSLGRIDQTKVRSGRLDDEDWPRLTSAVNLLNDKKLFIDDTAGLSPMEMRARARRVVREHGDLSLIMIDYLQLMRIGGAASENRTNEISEISRSLKALAKEFNVPVVALSQLNRSLEQRPNKRPINSDLRESGAIEQDADVIMFVYRDEVYHPDTQDKGIAELIIGKQRNGPIGTCRMAFLGKYTRFENLAPGTYQGYGEE</sequence>
<evidence type="ECO:0000313" key="14">
    <source>
        <dbReference type="EMBL" id="GGI99632.1"/>
    </source>
</evidence>
<protein>
    <recommendedName>
        <fullName evidence="11 12">Replicative DNA helicase</fullName>
        <ecNumber evidence="11 12">5.6.2.3</ecNumber>
    </recommendedName>
</protein>
<evidence type="ECO:0000256" key="11">
    <source>
        <dbReference type="NCBIfam" id="TIGR00665"/>
    </source>
</evidence>
<dbReference type="Gene3D" id="3.40.50.300">
    <property type="entry name" value="P-loop containing nucleotide triphosphate hydrolases"/>
    <property type="match status" value="1"/>
</dbReference>
<dbReference type="Proteomes" id="UP000633263">
    <property type="component" value="Unassembled WGS sequence"/>
</dbReference>
<keyword evidence="2 12" id="KW-0639">Primosome</keyword>
<dbReference type="InterPro" id="IPR027417">
    <property type="entry name" value="P-loop_NTPase"/>
</dbReference>
<dbReference type="Pfam" id="PF00772">
    <property type="entry name" value="DnaB"/>
    <property type="match status" value="1"/>
</dbReference>
<evidence type="ECO:0000256" key="12">
    <source>
        <dbReference type="RuleBase" id="RU362085"/>
    </source>
</evidence>
<dbReference type="InterPro" id="IPR036185">
    <property type="entry name" value="DNA_heli_DnaB-like_N_sf"/>
</dbReference>
<comment type="caution">
    <text evidence="14">The sequence shown here is derived from an EMBL/GenBank/DDBJ whole genome shotgun (WGS) entry which is preliminary data.</text>
</comment>
<gene>
    <name evidence="14" type="primary">dnaB</name>
    <name evidence="14" type="ORF">GCM10009083_15500</name>
</gene>